<dbReference type="EMBL" id="LTAN01000003">
    <property type="protein sequence ID" value="OBR11689.1"/>
    <property type="molecule type" value="Genomic_DNA"/>
</dbReference>
<reference evidence="2" key="1">
    <citation type="journal article" date="2017" name="BMC Genomics">
        <title>Gapless genome assembly of Colletotrichum higginsianum reveals chromosome structure and association of transposable elements with secondary metabolite gene clusters.</title>
        <authorList>
            <person name="Dallery J.-F."/>
            <person name="Lapalu N."/>
            <person name="Zampounis A."/>
            <person name="Pigne S."/>
            <person name="Luyten I."/>
            <person name="Amselem J."/>
            <person name="Wittenberg A.H.J."/>
            <person name="Zhou S."/>
            <person name="de Queiroz M.V."/>
            <person name="Robin G.P."/>
            <person name="Auger A."/>
            <person name="Hainaut M."/>
            <person name="Henrissat B."/>
            <person name="Kim K.-T."/>
            <person name="Lee Y.-H."/>
            <person name="Lespinet O."/>
            <person name="Schwartz D.C."/>
            <person name="Thon M.R."/>
            <person name="O'Connell R.J."/>
        </authorList>
    </citation>
    <scope>NUCLEOTIDE SEQUENCE [LARGE SCALE GENOMIC DNA]</scope>
    <source>
        <strain evidence="2">IMI 349063</strain>
    </source>
</reference>
<dbReference type="Proteomes" id="UP000092177">
    <property type="component" value="Chromosome 3"/>
</dbReference>
<name>A0A1B7YHY2_COLHI</name>
<accession>A0A1B7YHY2</accession>
<dbReference type="RefSeq" id="XP_018160206.1">
    <property type="nucleotide sequence ID" value="XM_018298960.1"/>
</dbReference>
<comment type="caution">
    <text evidence="1">The sequence shown here is derived from an EMBL/GenBank/DDBJ whole genome shotgun (WGS) entry which is preliminary data.</text>
</comment>
<organism evidence="1 2">
    <name type="scientific">Colletotrichum higginsianum (strain IMI 349063)</name>
    <name type="common">Crucifer anthracnose fungus</name>
    <dbReference type="NCBI Taxonomy" id="759273"/>
    <lineage>
        <taxon>Eukaryota</taxon>
        <taxon>Fungi</taxon>
        <taxon>Dikarya</taxon>
        <taxon>Ascomycota</taxon>
        <taxon>Pezizomycotina</taxon>
        <taxon>Sordariomycetes</taxon>
        <taxon>Hypocreomycetidae</taxon>
        <taxon>Glomerellales</taxon>
        <taxon>Glomerellaceae</taxon>
        <taxon>Colletotrichum</taxon>
        <taxon>Colletotrichum destructivum species complex</taxon>
    </lineage>
</organism>
<dbReference type="VEuPathDB" id="FungiDB:CH63R_03985"/>
<dbReference type="GeneID" id="28863067"/>
<sequence>MDSLWAMETHPPPPPPVQPNNLDVYFYFFFGAPETPKRTGCDRHGIVSMADKVAEESGWLSPLPPLHLLQKWHVTMFWTLLSGPTNIIVLRPTTVLDATQRQPDLEGTL</sequence>
<gene>
    <name evidence="1" type="ORF">CH63R_03985</name>
</gene>
<dbReference type="KEGG" id="chig:CH63R_03985"/>
<dbReference type="AlphaFoldDB" id="A0A1B7YHY2"/>
<proteinExistence type="predicted"/>
<keyword evidence="2" id="KW-1185">Reference proteome</keyword>
<evidence type="ECO:0000313" key="2">
    <source>
        <dbReference type="Proteomes" id="UP000092177"/>
    </source>
</evidence>
<evidence type="ECO:0000313" key="1">
    <source>
        <dbReference type="EMBL" id="OBR11689.1"/>
    </source>
</evidence>
<protein>
    <submittedName>
        <fullName evidence="1">Uncharacterized protein</fullName>
    </submittedName>
</protein>